<feature type="domain" description="Acyltransferase 3" evidence="8">
    <location>
        <begin position="10"/>
        <end position="331"/>
    </location>
</feature>
<dbReference type="Proteomes" id="UP000323393">
    <property type="component" value="Unassembled WGS sequence"/>
</dbReference>
<dbReference type="GO" id="GO:0016413">
    <property type="term" value="F:O-acetyltransferase activity"/>
    <property type="evidence" value="ECO:0007669"/>
    <property type="project" value="TreeGrafter"/>
</dbReference>
<dbReference type="PANTHER" id="PTHR40074">
    <property type="entry name" value="O-ACETYLTRANSFERASE WECH"/>
    <property type="match status" value="1"/>
</dbReference>
<protein>
    <submittedName>
        <fullName evidence="9">Acyltransferase</fullName>
    </submittedName>
</protein>
<comment type="subcellular location">
    <subcellularLocation>
        <location evidence="1">Cell membrane</location>
        <topology evidence="1">Multi-pass membrane protein</topology>
    </subcellularLocation>
</comment>
<keyword evidence="4 7" id="KW-0812">Transmembrane</keyword>
<evidence type="ECO:0000313" key="9">
    <source>
        <dbReference type="EMBL" id="TYS59951.1"/>
    </source>
</evidence>
<feature type="transmembrane region" description="Helical" evidence="7">
    <location>
        <begin position="254"/>
        <end position="272"/>
    </location>
</feature>
<feature type="transmembrane region" description="Helical" evidence="7">
    <location>
        <begin position="52"/>
        <end position="70"/>
    </location>
</feature>
<dbReference type="AlphaFoldDB" id="A0AA94WQQ1"/>
<gene>
    <name evidence="9" type="ORF">FZC74_07290</name>
</gene>
<keyword evidence="5 7" id="KW-1133">Transmembrane helix</keyword>
<feature type="transmembrane region" description="Helical" evidence="7">
    <location>
        <begin position="223"/>
        <end position="242"/>
    </location>
</feature>
<accession>A0AA94WQQ1</accession>
<evidence type="ECO:0000256" key="7">
    <source>
        <dbReference type="SAM" id="Phobius"/>
    </source>
</evidence>
<evidence type="ECO:0000256" key="6">
    <source>
        <dbReference type="ARBA" id="ARBA00023136"/>
    </source>
</evidence>
<evidence type="ECO:0000259" key="8">
    <source>
        <dbReference type="Pfam" id="PF01757"/>
    </source>
</evidence>
<reference evidence="9 10" key="1">
    <citation type="submission" date="2019-08" db="EMBL/GenBank/DDBJ databases">
        <title>Bacillus genomes from the desert of Cuatro Cienegas, Coahuila.</title>
        <authorList>
            <person name="Olmedo-Alvarez G."/>
        </authorList>
    </citation>
    <scope>NUCLEOTIDE SEQUENCE [LARGE SCALE GENOMIC DNA]</scope>
    <source>
        <strain evidence="9 10">CH88_3T</strain>
    </source>
</reference>
<dbReference type="GO" id="GO:0009246">
    <property type="term" value="P:enterobacterial common antigen biosynthetic process"/>
    <property type="evidence" value="ECO:0007669"/>
    <property type="project" value="TreeGrafter"/>
</dbReference>
<evidence type="ECO:0000256" key="2">
    <source>
        <dbReference type="ARBA" id="ARBA00007400"/>
    </source>
</evidence>
<feature type="transmembrane region" description="Helical" evidence="7">
    <location>
        <begin position="284"/>
        <end position="303"/>
    </location>
</feature>
<dbReference type="RefSeq" id="WP_148965428.1">
    <property type="nucleotide sequence ID" value="NZ_VTEU01000002.1"/>
</dbReference>
<dbReference type="PANTHER" id="PTHR40074:SF2">
    <property type="entry name" value="O-ACETYLTRANSFERASE WECH"/>
    <property type="match status" value="1"/>
</dbReference>
<dbReference type="InterPro" id="IPR002656">
    <property type="entry name" value="Acyl_transf_3_dom"/>
</dbReference>
<organism evidence="9 10">
    <name type="scientific">Sutcliffiella horikoshii</name>
    <dbReference type="NCBI Taxonomy" id="79883"/>
    <lineage>
        <taxon>Bacteria</taxon>
        <taxon>Bacillati</taxon>
        <taxon>Bacillota</taxon>
        <taxon>Bacilli</taxon>
        <taxon>Bacillales</taxon>
        <taxon>Bacillaceae</taxon>
        <taxon>Sutcliffiella</taxon>
    </lineage>
</organism>
<keyword evidence="9" id="KW-0012">Acyltransferase</keyword>
<keyword evidence="6 7" id="KW-0472">Membrane</keyword>
<sequence length="361" mass="42220">MKKQNSNYIEEIHLIRAVACLLVVLVHVSATYYYQQDGYNDITFFFNQIGRFGTPLFAVISGFLLFYHVRQKGFQFNKFVTSRFVKVGSPFLFWSLFYIFLLVLLEGATPLAEGKKIFTIDFLLGNSYVHLYFMSIVFQFYLLFPLLQKIRSKQLWNVLLVFSLAINYYFVEHFTPSSFNNELLQYAFSQRALFVNWIFFFIFGGFAAYNWEKIYTLSKKIKLVSLIASILIIVLTVYEYNVNGSVSSNRPLNFIYIPVIFVTLIGLYDYISKLNFLKLALSKVGQLSMGIYLVHMFIIYLFVHYMPESIWTTLNFPFVFLAILLASILFVRAIQLLPYDQYLVTVPKLKNTKRNNIPRSA</sequence>
<feature type="transmembrane region" description="Helical" evidence="7">
    <location>
        <begin position="309"/>
        <end position="331"/>
    </location>
</feature>
<comment type="caution">
    <text evidence="9">The sequence shown here is derived from an EMBL/GenBank/DDBJ whole genome shotgun (WGS) entry which is preliminary data.</text>
</comment>
<evidence type="ECO:0000256" key="4">
    <source>
        <dbReference type="ARBA" id="ARBA00022692"/>
    </source>
</evidence>
<keyword evidence="3" id="KW-1003">Cell membrane</keyword>
<feature type="transmembrane region" description="Helical" evidence="7">
    <location>
        <begin position="129"/>
        <end position="147"/>
    </location>
</feature>
<evidence type="ECO:0000256" key="1">
    <source>
        <dbReference type="ARBA" id="ARBA00004651"/>
    </source>
</evidence>
<dbReference type="GO" id="GO:0005886">
    <property type="term" value="C:plasma membrane"/>
    <property type="evidence" value="ECO:0007669"/>
    <property type="project" value="UniProtKB-SubCell"/>
</dbReference>
<feature type="transmembrane region" description="Helical" evidence="7">
    <location>
        <begin position="91"/>
        <end position="109"/>
    </location>
</feature>
<proteinExistence type="inferred from homology"/>
<keyword evidence="9" id="KW-0808">Transferase</keyword>
<comment type="similarity">
    <text evidence="2">Belongs to the acyltransferase 3 family.</text>
</comment>
<feature type="transmembrane region" description="Helical" evidence="7">
    <location>
        <begin position="154"/>
        <end position="171"/>
    </location>
</feature>
<evidence type="ECO:0000313" key="10">
    <source>
        <dbReference type="Proteomes" id="UP000323393"/>
    </source>
</evidence>
<dbReference type="EMBL" id="VTEU01000002">
    <property type="protein sequence ID" value="TYS59951.1"/>
    <property type="molecule type" value="Genomic_DNA"/>
</dbReference>
<feature type="transmembrane region" description="Helical" evidence="7">
    <location>
        <begin position="191"/>
        <end position="211"/>
    </location>
</feature>
<dbReference type="Pfam" id="PF01757">
    <property type="entry name" value="Acyl_transf_3"/>
    <property type="match status" value="1"/>
</dbReference>
<evidence type="ECO:0000256" key="3">
    <source>
        <dbReference type="ARBA" id="ARBA00022475"/>
    </source>
</evidence>
<evidence type="ECO:0000256" key="5">
    <source>
        <dbReference type="ARBA" id="ARBA00022989"/>
    </source>
</evidence>
<name>A0AA94WQQ1_9BACI</name>
<feature type="transmembrane region" description="Helical" evidence="7">
    <location>
        <begin position="12"/>
        <end position="32"/>
    </location>
</feature>